<organism evidence="2 3">
    <name type="scientific">Mycobacterium tuberculosis</name>
    <dbReference type="NCBI Taxonomy" id="1773"/>
    <lineage>
        <taxon>Bacteria</taxon>
        <taxon>Bacillati</taxon>
        <taxon>Actinomycetota</taxon>
        <taxon>Actinomycetes</taxon>
        <taxon>Mycobacteriales</taxon>
        <taxon>Mycobacteriaceae</taxon>
        <taxon>Mycobacterium</taxon>
        <taxon>Mycobacterium tuberculosis complex</taxon>
    </lineage>
</organism>
<evidence type="ECO:0000313" key="3">
    <source>
        <dbReference type="Proteomes" id="UP000038802"/>
    </source>
</evidence>
<gene>
    <name evidence="2" type="ORF">ERS007703_03061</name>
</gene>
<proteinExistence type="predicted"/>
<dbReference type="Proteomes" id="UP000038802">
    <property type="component" value="Unassembled WGS sequence"/>
</dbReference>
<reference evidence="3" key="1">
    <citation type="submission" date="2015-03" db="EMBL/GenBank/DDBJ databases">
        <authorList>
            <consortium name="Pathogen Informatics"/>
        </authorList>
    </citation>
    <scope>NUCLEOTIDE SEQUENCE [LARGE SCALE GENOMIC DNA]</scope>
    <source>
        <strain evidence="3">K00500041</strain>
    </source>
</reference>
<sequence length="61" mass="6148">MAIIAMAVWAAVSEVTGANIRSPPSRPSHLPMAASPVDSDSYCGSNDSPATRGTSTSVSPS</sequence>
<protein>
    <submittedName>
        <fullName evidence="2">Uncharacterized protein</fullName>
    </submittedName>
</protein>
<evidence type="ECO:0000313" key="2">
    <source>
        <dbReference type="EMBL" id="COW20766.1"/>
    </source>
</evidence>
<dbReference type="AlphaFoldDB" id="A0A0U0RRR1"/>
<name>A0A0U0RRR1_MYCTX</name>
<feature type="region of interest" description="Disordered" evidence="1">
    <location>
        <begin position="18"/>
        <end position="61"/>
    </location>
</feature>
<feature type="compositionally biased region" description="Polar residues" evidence="1">
    <location>
        <begin position="42"/>
        <end position="61"/>
    </location>
</feature>
<accession>A0A0U0RRR1</accession>
<dbReference type="EMBL" id="CSAE01000383">
    <property type="protein sequence ID" value="COW20766.1"/>
    <property type="molecule type" value="Genomic_DNA"/>
</dbReference>
<evidence type="ECO:0000256" key="1">
    <source>
        <dbReference type="SAM" id="MobiDB-lite"/>
    </source>
</evidence>